<organism evidence="1">
    <name type="scientific">Sipha flava</name>
    <name type="common">yellow sugarcane aphid</name>
    <dbReference type="NCBI Taxonomy" id="143950"/>
    <lineage>
        <taxon>Eukaryota</taxon>
        <taxon>Metazoa</taxon>
        <taxon>Ecdysozoa</taxon>
        <taxon>Arthropoda</taxon>
        <taxon>Hexapoda</taxon>
        <taxon>Insecta</taxon>
        <taxon>Pterygota</taxon>
        <taxon>Neoptera</taxon>
        <taxon>Paraneoptera</taxon>
        <taxon>Hemiptera</taxon>
        <taxon>Sternorrhyncha</taxon>
        <taxon>Aphidomorpha</taxon>
        <taxon>Aphidoidea</taxon>
        <taxon>Aphididae</taxon>
        <taxon>Sipha</taxon>
    </lineage>
</organism>
<sequence length="235" mass="26971">MSAKLRSTKDGIFLVGDVQHPINGSKLPSNGQVLAVLFYNIREVKLTINESANLAVHECVIFWEKARIPTKSLPNCVKKLVDLHQVWRGLQKNAKKTQDVFKQHQQAFTDSLNNLFDIAHADALQLIKIEEDKIFLKHQREPGRVGYLGGVDKKLSDKEKRAQLRATEEENRRMKYLSASNSLVSNEPVEDDLFSISDENIDSPDNQQTTIENTMSNLRLERFKEYQKRILLLQN</sequence>
<dbReference type="AlphaFoldDB" id="A0A2S2RA28"/>
<protein>
    <submittedName>
        <fullName evidence="1">Uncharacterized protein</fullName>
    </submittedName>
</protein>
<proteinExistence type="predicted"/>
<dbReference type="EMBL" id="GGMS01017615">
    <property type="protein sequence ID" value="MBY86818.1"/>
    <property type="molecule type" value="Transcribed_RNA"/>
</dbReference>
<dbReference type="OrthoDB" id="6619148at2759"/>
<name>A0A2S2RA28_9HEMI</name>
<accession>A0A2S2RA28</accession>
<gene>
    <name evidence="1" type="ORF">g.70604</name>
</gene>
<reference evidence="1" key="1">
    <citation type="submission" date="2018-04" db="EMBL/GenBank/DDBJ databases">
        <title>Transcriptome assembly of Sipha flava.</title>
        <authorList>
            <person name="Scully E.D."/>
            <person name="Geib S.M."/>
            <person name="Palmer N.A."/>
            <person name="Koch K."/>
            <person name="Bradshaw J."/>
            <person name="Heng-Moss T."/>
            <person name="Sarath G."/>
        </authorList>
    </citation>
    <scope>NUCLEOTIDE SEQUENCE</scope>
</reference>
<evidence type="ECO:0000313" key="1">
    <source>
        <dbReference type="EMBL" id="MBY86818.1"/>
    </source>
</evidence>